<evidence type="ECO:0008006" key="3">
    <source>
        <dbReference type="Google" id="ProtNLM"/>
    </source>
</evidence>
<accession>A0AAW9RTB8</accession>
<protein>
    <recommendedName>
        <fullName evidence="3">T9SS type A sorting domain-containing protein</fullName>
    </recommendedName>
</protein>
<dbReference type="RefSeq" id="WP_346819083.1">
    <property type="nucleotide sequence ID" value="NZ_JBDKWZ010000001.1"/>
</dbReference>
<evidence type="ECO:0000313" key="2">
    <source>
        <dbReference type="Proteomes" id="UP001403385"/>
    </source>
</evidence>
<dbReference type="EMBL" id="JBDKWZ010000001">
    <property type="protein sequence ID" value="MEN7546295.1"/>
    <property type="molecule type" value="Genomic_DNA"/>
</dbReference>
<comment type="caution">
    <text evidence="1">The sequence shown here is derived from an EMBL/GenBank/DDBJ whole genome shotgun (WGS) entry which is preliminary data.</text>
</comment>
<dbReference type="Proteomes" id="UP001403385">
    <property type="component" value="Unassembled WGS sequence"/>
</dbReference>
<name>A0AAW9RTB8_9BACT</name>
<reference evidence="1 2" key="1">
    <citation type="submission" date="2024-04" db="EMBL/GenBank/DDBJ databases">
        <title>Novel genus in family Flammeovirgaceae.</title>
        <authorList>
            <person name="Nguyen T.H."/>
            <person name="Vuong T.Q."/>
            <person name="Le H."/>
            <person name="Kim S.-G."/>
        </authorList>
    </citation>
    <scope>NUCLEOTIDE SEQUENCE [LARGE SCALE GENOMIC DNA]</scope>
    <source>
        <strain evidence="1 2">JCM 23209</strain>
    </source>
</reference>
<dbReference type="AlphaFoldDB" id="A0AAW9RTB8"/>
<sequence length="380" mass="41056">MTISHNVTLNSSPTIESLQYTDVGAGNPTFTVQSGVLAITDSYTITRGVTNINAGGKIQVNGLMTITSGIAVVNVYGTLDIEHLTMGGNNTLNVKNTGYITVNQDVDLTNGKITIDEGGFMDVKGDYNTSGGATTTLNGTLNVGQELNFANDSNDITGDGTGSIYYPAISCPAWITNNGHTCEDYLISGVNISTEPLPVTYMYFHATLQSPTVLLEWATATEVNNAYFVIERAGFEGHFVKLAKIPGGGTTSSLQKYQWRDDAPLSGRSYYRIRQVDFDGQNAYTPVVTMNTVQPEKTVLFPNPVAMGESFSLKGAFHREEVVKVTIIGVGGQMLFRKQYLVKENPSLDFNTATIGLAKGMYWVKVVATGSHSVHKLLVR</sequence>
<gene>
    <name evidence="1" type="ORF">AAG747_00155</name>
</gene>
<evidence type="ECO:0000313" key="1">
    <source>
        <dbReference type="EMBL" id="MEN7546295.1"/>
    </source>
</evidence>
<keyword evidence="2" id="KW-1185">Reference proteome</keyword>
<organism evidence="1 2">
    <name type="scientific">Rapidithrix thailandica</name>
    <dbReference type="NCBI Taxonomy" id="413964"/>
    <lineage>
        <taxon>Bacteria</taxon>
        <taxon>Pseudomonadati</taxon>
        <taxon>Bacteroidota</taxon>
        <taxon>Cytophagia</taxon>
        <taxon>Cytophagales</taxon>
        <taxon>Flammeovirgaceae</taxon>
        <taxon>Rapidithrix</taxon>
    </lineage>
</organism>
<proteinExistence type="predicted"/>